<feature type="binding site" evidence="1">
    <location>
        <position position="44"/>
    </location>
    <ligand>
        <name>Zn(2+)</name>
        <dbReference type="ChEBI" id="CHEBI:29105"/>
    </ligand>
</feature>
<dbReference type="GO" id="GO:0052911">
    <property type="term" value="F:23S rRNA (guanine(745)-N(1))-methyltransferase activity"/>
    <property type="evidence" value="ECO:0007669"/>
    <property type="project" value="UniProtKB-EC"/>
</dbReference>
<evidence type="ECO:0000259" key="4">
    <source>
        <dbReference type="Pfam" id="PF21302"/>
    </source>
</evidence>
<name>A0A7W8VGW2_9ACTN</name>
<evidence type="ECO:0000259" key="3">
    <source>
        <dbReference type="Pfam" id="PF13649"/>
    </source>
</evidence>
<dbReference type="Pfam" id="PF13649">
    <property type="entry name" value="Methyltransf_25"/>
    <property type="match status" value="1"/>
</dbReference>
<dbReference type="SUPFAM" id="SSF53335">
    <property type="entry name" value="S-adenosyl-L-methionine-dependent methyltransferases"/>
    <property type="match status" value="1"/>
</dbReference>
<feature type="binding site" evidence="1">
    <location>
        <position position="48"/>
    </location>
    <ligand>
        <name>Zn(2+)</name>
        <dbReference type="ChEBI" id="CHEBI:29105"/>
    </ligand>
</feature>
<dbReference type="GO" id="GO:0046872">
    <property type="term" value="F:metal ion binding"/>
    <property type="evidence" value="ECO:0007669"/>
    <property type="project" value="UniProtKB-KW"/>
</dbReference>
<proteinExistence type="predicted"/>
<evidence type="ECO:0000313" key="6">
    <source>
        <dbReference type="Proteomes" id="UP000572635"/>
    </source>
</evidence>
<keyword evidence="6" id="KW-1185">Reference proteome</keyword>
<keyword evidence="1" id="KW-0479">Metal-binding</keyword>
<feature type="domain" description="23S rRNA (guanine(745)-N(1))-methyltransferase N-terminal" evidence="4">
    <location>
        <begin position="27"/>
        <end position="61"/>
    </location>
</feature>
<dbReference type="Pfam" id="PF21302">
    <property type="entry name" value="Zn_ribbon_RlmA"/>
    <property type="match status" value="1"/>
</dbReference>
<keyword evidence="2" id="KW-0949">S-adenosyl-L-methionine</keyword>
<gene>
    <name evidence="5" type="ORF">HDA36_006179</name>
</gene>
<dbReference type="Gene3D" id="3.40.50.150">
    <property type="entry name" value="Vaccinia Virus protein VP39"/>
    <property type="match status" value="1"/>
</dbReference>
<reference evidence="5 6" key="1">
    <citation type="submission" date="2020-08" db="EMBL/GenBank/DDBJ databases">
        <title>Sequencing the genomes of 1000 actinobacteria strains.</title>
        <authorList>
            <person name="Klenk H.-P."/>
        </authorList>
    </citation>
    <scope>NUCLEOTIDE SEQUENCE [LARGE SCALE GENOMIC DNA]</scope>
    <source>
        <strain evidence="5 6">DSM 44551</strain>
    </source>
</reference>
<accession>A0A7W8VGW2</accession>
<feature type="binding site" evidence="2">
    <location>
        <begin position="117"/>
        <end position="118"/>
    </location>
    <ligand>
        <name>S-adenosyl-L-methionine</name>
        <dbReference type="ChEBI" id="CHEBI:59789"/>
    </ligand>
</feature>
<sequence length="303" mass="31272">MATTHEGGRPPVLRRLRMPESVLAALACPHCGAGVGPAGNALACDAGHSFDVAKEGYAGLLTGARPVGTADTAEMVRARQEFQEAGHFDPLADRLAEAAAGALGGTGGLVADVGAGTGYYLTRVLDAAPAATGLALDLSKYALRRAAKAHPRSGAVACDAWRGLPLRDGAAALLLNVFAPRDAAEFHRVLRPGGALLVVTPGPGHLGELVAALGMVSVDARKEERLESALSAHFTRDRAEELEYRMLLPHPAADTAAAMGPSAHHLAAEERAARLAALPDPVEVTASFRISLFRPRSPGRGCG</sequence>
<dbReference type="Proteomes" id="UP000572635">
    <property type="component" value="Unassembled WGS sequence"/>
</dbReference>
<feature type="binding site" evidence="2">
    <location>
        <position position="205"/>
    </location>
    <ligand>
        <name>S-adenosyl-L-methionine</name>
        <dbReference type="ChEBI" id="CHEBI:59789"/>
    </ligand>
</feature>
<protein>
    <submittedName>
        <fullName evidence="5">23S rRNA (Guanine745-N1)-methyltransferase</fullName>
        <ecNumber evidence="5">2.1.1.187</ecNumber>
    </submittedName>
</protein>
<dbReference type="RefSeq" id="WP_246528817.1">
    <property type="nucleotide sequence ID" value="NZ_BAAAJD010000037.1"/>
</dbReference>
<evidence type="ECO:0000256" key="2">
    <source>
        <dbReference type="PIRSR" id="PIRSR018249-2"/>
    </source>
</evidence>
<comment type="caution">
    <text evidence="5">The sequence shown here is derived from an EMBL/GenBank/DDBJ whole genome shotgun (WGS) entry which is preliminary data.</text>
</comment>
<organism evidence="5 6">
    <name type="scientific">Nocardiopsis composta</name>
    <dbReference type="NCBI Taxonomy" id="157465"/>
    <lineage>
        <taxon>Bacteria</taxon>
        <taxon>Bacillati</taxon>
        <taxon>Actinomycetota</taxon>
        <taxon>Actinomycetes</taxon>
        <taxon>Streptosporangiales</taxon>
        <taxon>Nocardiopsidaceae</taxon>
        <taxon>Nocardiopsis</taxon>
    </lineage>
</organism>
<dbReference type="InterPro" id="IPR041698">
    <property type="entry name" value="Methyltransf_25"/>
</dbReference>
<dbReference type="PIRSF" id="PIRSF018249">
    <property type="entry name" value="MyrA_prd"/>
    <property type="match status" value="1"/>
</dbReference>
<keyword evidence="5" id="KW-0489">Methyltransferase</keyword>
<dbReference type="EMBL" id="JACHDB010000002">
    <property type="protein sequence ID" value="MBB5436031.1"/>
    <property type="molecule type" value="Genomic_DNA"/>
</dbReference>
<feature type="domain" description="Methyltransferase" evidence="3">
    <location>
        <begin position="110"/>
        <end position="194"/>
    </location>
</feature>
<dbReference type="InterPro" id="IPR016718">
    <property type="entry name" value="rRNA_m1G-MeTrfase_A_prd"/>
</dbReference>
<evidence type="ECO:0000256" key="1">
    <source>
        <dbReference type="PIRSR" id="PIRSR018249-1"/>
    </source>
</evidence>
<feature type="binding site" evidence="2">
    <location>
        <position position="88"/>
    </location>
    <ligand>
        <name>S-adenosyl-L-methionine</name>
        <dbReference type="ChEBI" id="CHEBI:59789"/>
    </ligand>
</feature>
<dbReference type="EC" id="2.1.1.187" evidence="5"/>
<keyword evidence="5" id="KW-0808">Transferase</keyword>
<dbReference type="CDD" id="cd02440">
    <property type="entry name" value="AdoMet_MTases"/>
    <property type="match status" value="1"/>
</dbReference>
<dbReference type="InterPro" id="IPR048647">
    <property type="entry name" value="RlmA_N"/>
</dbReference>
<evidence type="ECO:0000313" key="5">
    <source>
        <dbReference type="EMBL" id="MBB5436031.1"/>
    </source>
</evidence>
<keyword evidence="1" id="KW-0862">Zinc</keyword>
<dbReference type="AlphaFoldDB" id="A0A7W8VGW2"/>
<dbReference type="InterPro" id="IPR029063">
    <property type="entry name" value="SAM-dependent_MTases_sf"/>
</dbReference>